<keyword evidence="8" id="KW-1185">Reference proteome</keyword>
<dbReference type="NCBIfam" id="TIGR02937">
    <property type="entry name" value="sigma70-ECF"/>
    <property type="match status" value="1"/>
</dbReference>
<feature type="domain" description="RNA polymerase sigma factor 70 region 4 type 2" evidence="6">
    <location>
        <begin position="115"/>
        <end position="164"/>
    </location>
</feature>
<dbReference type="GO" id="GO:0016987">
    <property type="term" value="F:sigma factor activity"/>
    <property type="evidence" value="ECO:0007669"/>
    <property type="project" value="UniProtKB-KW"/>
</dbReference>
<evidence type="ECO:0000259" key="6">
    <source>
        <dbReference type="Pfam" id="PF08281"/>
    </source>
</evidence>
<dbReference type="Gene3D" id="1.10.1740.10">
    <property type="match status" value="1"/>
</dbReference>
<dbReference type="SUPFAM" id="SSF88659">
    <property type="entry name" value="Sigma3 and sigma4 domains of RNA polymerase sigma factors"/>
    <property type="match status" value="1"/>
</dbReference>
<accession>A0AAE3DH29</accession>
<dbReference type="InterPro" id="IPR013249">
    <property type="entry name" value="RNA_pol_sigma70_r4_t2"/>
</dbReference>
<dbReference type="InterPro" id="IPR014284">
    <property type="entry name" value="RNA_pol_sigma-70_dom"/>
</dbReference>
<dbReference type="InterPro" id="IPR013324">
    <property type="entry name" value="RNA_pol_sigma_r3/r4-like"/>
</dbReference>
<dbReference type="InterPro" id="IPR007627">
    <property type="entry name" value="RNA_pol_sigma70_r2"/>
</dbReference>
<dbReference type="AlphaFoldDB" id="A0AAE3DH29"/>
<dbReference type="Proteomes" id="UP001199319">
    <property type="component" value="Unassembled WGS sequence"/>
</dbReference>
<protein>
    <submittedName>
        <fullName evidence="7">RNA polymerase sigma factor</fullName>
    </submittedName>
</protein>
<reference evidence="7" key="1">
    <citation type="submission" date="2021-10" db="EMBL/GenBank/DDBJ databases">
        <title>Anaerobic single-cell dispensing facilitates the cultivation of human gut bacteria.</title>
        <authorList>
            <person name="Afrizal A."/>
        </authorList>
    </citation>
    <scope>NUCLEOTIDE SEQUENCE</scope>
    <source>
        <strain evidence="7">CLA-AA-H272</strain>
    </source>
</reference>
<feature type="domain" description="RNA polymerase sigma-70 region 2" evidence="5">
    <location>
        <begin position="21"/>
        <end position="89"/>
    </location>
</feature>
<dbReference type="CDD" id="cd06171">
    <property type="entry name" value="Sigma70_r4"/>
    <property type="match status" value="1"/>
</dbReference>
<comment type="similarity">
    <text evidence="1">Belongs to the sigma-70 factor family. ECF subfamily.</text>
</comment>
<dbReference type="PANTHER" id="PTHR43133:SF46">
    <property type="entry name" value="RNA POLYMERASE SIGMA-70 FACTOR ECF SUBFAMILY"/>
    <property type="match status" value="1"/>
</dbReference>
<keyword evidence="2" id="KW-0805">Transcription regulation</keyword>
<comment type="caution">
    <text evidence="7">The sequence shown here is derived from an EMBL/GenBank/DDBJ whole genome shotgun (WGS) entry which is preliminary data.</text>
</comment>
<evidence type="ECO:0000256" key="3">
    <source>
        <dbReference type="ARBA" id="ARBA00023082"/>
    </source>
</evidence>
<evidence type="ECO:0000256" key="4">
    <source>
        <dbReference type="ARBA" id="ARBA00023163"/>
    </source>
</evidence>
<dbReference type="InterPro" id="IPR013325">
    <property type="entry name" value="RNA_pol_sigma_r2"/>
</dbReference>
<keyword evidence="4" id="KW-0804">Transcription</keyword>
<dbReference type="Pfam" id="PF04542">
    <property type="entry name" value="Sigma70_r2"/>
    <property type="match status" value="1"/>
</dbReference>
<dbReference type="SUPFAM" id="SSF88946">
    <property type="entry name" value="Sigma2 domain of RNA polymerase sigma factors"/>
    <property type="match status" value="1"/>
</dbReference>
<evidence type="ECO:0000313" key="7">
    <source>
        <dbReference type="EMBL" id="MCC2131196.1"/>
    </source>
</evidence>
<gene>
    <name evidence="7" type="ORF">LKD37_17145</name>
</gene>
<keyword evidence="3" id="KW-0731">Sigma factor</keyword>
<dbReference type="InterPro" id="IPR036388">
    <property type="entry name" value="WH-like_DNA-bd_sf"/>
</dbReference>
<dbReference type="EMBL" id="JAJEPW010000127">
    <property type="protein sequence ID" value="MCC2131196.1"/>
    <property type="molecule type" value="Genomic_DNA"/>
</dbReference>
<dbReference type="Gene3D" id="1.10.10.10">
    <property type="entry name" value="Winged helix-like DNA-binding domain superfamily/Winged helix DNA-binding domain"/>
    <property type="match status" value="1"/>
</dbReference>
<evidence type="ECO:0000259" key="5">
    <source>
        <dbReference type="Pfam" id="PF04542"/>
    </source>
</evidence>
<evidence type="ECO:0000256" key="2">
    <source>
        <dbReference type="ARBA" id="ARBA00023015"/>
    </source>
</evidence>
<evidence type="ECO:0000256" key="1">
    <source>
        <dbReference type="ARBA" id="ARBA00010641"/>
    </source>
</evidence>
<dbReference type="GO" id="GO:0003677">
    <property type="term" value="F:DNA binding"/>
    <property type="evidence" value="ECO:0007669"/>
    <property type="project" value="InterPro"/>
</dbReference>
<dbReference type="GO" id="GO:0006352">
    <property type="term" value="P:DNA-templated transcription initiation"/>
    <property type="evidence" value="ECO:0007669"/>
    <property type="project" value="InterPro"/>
</dbReference>
<dbReference type="PANTHER" id="PTHR43133">
    <property type="entry name" value="RNA POLYMERASE ECF-TYPE SIGMA FACTO"/>
    <property type="match status" value="1"/>
</dbReference>
<sequence length="175" mass="20196">MLSLYLAALESDGDKKQFRELYRRYHRVMERTALAVLHDPHDAEEAVQEAFLRVIENFSRIDEIPCKDLGGWLVIIVRNEAITILRRRRCHLPLEEGWADFAGQSRDLPAYSSMVQLFARLPDTYRAALEMKLVLGWSTAEIARRLGLTESAVNTRLSRGRALLRKIFEEEGIEP</sequence>
<dbReference type="Pfam" id="PF08281">
    <property type="entry name" value="Sigma70_r4_2"/>
    <property type="match status" value="1"/>
</dbReference>
<evidence type="ECO:0000313" key="8">
    <source>
        <dbReference type="Proteomes" id="UP001199319"/>
    </source>
</evidence>
<organism evidence="7 8">
    <name type="scientific">Brotocaccenecus cirricatena</name>
    <dbReference type="NCBI Taxonomy" id="3064195"/>
    <lineage>
        <taxon>Bacteria</taxon>
        <taxon>Bacillati</taxon>
        <taxon>Bacillota</taxon>
        <taxon>Clostridia</taxon>
        <taxon>Eubacteriales</taxon>
        <taxon>Oscillospiraceae</taxon>
        <taxon>Brotocaccenecus</taxon>
    </lineage>
</organism>
<dbReference type="InterPro" id="IPR039425">
    <property type="entry name" value="RNA_pol_sigma-70-like"/>
</dbReference>
<dbReference type="RefSeq" id="WP_349048607.1">
    <property type="nucleotide sequence ID" value="NZ_JBBNJF010000018.1"/>
</dbReference>
<name>A0AAE3DH29_9FIRM</name>
<proteinExistence type="inferred from homology"/>